<dbReference type="Gene3D" id="3.20.180.10">
    <property type="entry name" value="PNP-oxidase-like"/>
    <property type="match status" value="1"/>
</dbReference>
<dbReference type="SUPFAM" id="SSF53335">
    <property type="entry name" value="S-adenosyl-L-methionine-dependent methyltransferases"/>
    <property type="match status" value="1"/>
</dbReference>
<dbReference type="PROSITE" id="PS51684">
    <property type="entry name" value="SAM_MT_TRM5_TYW2"/>
    <property type="match status" value="1"/>
</dbReference>
<dbReference type="InterPro" id="IPR019595">
    <property type="entry name" value="DUF2470"/>
</dbReference>
<feature type="compositionally biased region" description="Basic and acidic residues" evidence="3">
    <location>
        <begin position="398"/>
        <end position="410"/>
    </location>
</feature>
<accession>A0ABR3V8Y1</accession>
<sequence>MSDEIPPAQKARTIAHMNKDHRLSLRHILLTLPASQIDPPTPDNWASQAKAVTTTTTKDTAEHADDPIMEDIDLQGFTVRIPSSGTTHRVKFDPPLGSWGERRERLVAMAKESAAALGVVLEHEEEEKGGAGDVVVNEYMPPRIPYDAAVFFAVLFYYFTFILVRAGAFASEDTLAAQVVSAVRFPGGVDGFVWLVNTIFVPVVGIHVAETWWLERTRLRKFGANLLLRVQKGGLDQRETEEGFRSRVIELRDRSKMFPSQHSHVSLLTEAAATIPVDPAASPTTDTHNNDEGNNDVTTHDTIKHLLLSRAPRRWVVYEPMVLLPTGSFSAAPWPSLLAQVSQEQRDVLWTSILANLSPGVNASVNQLTHLAVNEGIPASVPAGGDDGDGGSKNGGAEGREKKHDQVERENYVRSPTNLKPLYGVFFTAQPPPSADTVPTAADFDTHLWVSTRQNSLVQTWCPLHTMFSRGNIKEKARLLAFHDHQHHNLTNNNRKTRQDTTGAGAATPRPKPSPLHGKWAIDLYAGIGYFTFSYARLGLRVLCWEVNPWSVEGLRRGASANGFGVRVVMPPPPDRDKEEEEDLGLGLDVSTMTEQIIVFLEDNRAAARRVRALRAKASGGGEKLEVVHVNCGLLPTSRPVWRDAWEMVLVRGGEDNKREEKEEGGEEERAWLHLHENVAQEEIEDRKAEVQRLVDEWGQEDGKRKRGKVEHVELVKTYAPGVWHCVFDVVVTREEGKR</sequence>
<dbReference type="EC" id="2.5.1.114" evidence="1"/>
<dbReference type="PANTHER" id="PTHR23245">
    <property type="entry name" value="TRNA METHYLTRANSFERASE"/>
    <property type="match status" value="1"/>
</dbReference>
<evidence type="ECO:0000256" key="1">
    <source>
        <dbReference type="ARBA" id="ARBA00012265"/>
    </source>
</evidence>
<dbReference type="InterPro" id="IPR029063">
    <property type="entry name" value="SAM-dependent_MTases_sf"/>
</dbReference>
<dbReference type="PANTHER" id="PTHR23245:SF25">
    <property type="entry name" value="TRNA WYBUTOSINE-SYNTHESIZING PROTEIN 2 HOMOLOG"/>
    <property type="match status" value="1"/>
</dbReference>
<keyword evidence="7" id="KW-1185">Reference proteome</keyword>
<organism evidence="6 7">
    <name type="scientific">Humicola insolens</name>
    <name type="common">Soft-rot fungus</name>
    <dbReference type="NCBI Taxonomy" id="85995"/>
    <lineage>
        <taxon>Eukaryota</taxon>
        <taxon>Fungi</taxon>
        <taxon>Dikarya</taxon>
        <taxon>Ascomycota</taxon>
        <taxon>Pezizomycotina</taxon>
        <taxon>Sordariomycetes</taxon>
        <taxon>Sordariomycetidae</taxon>
        <taxon>Sordariales</taxon>
        <taxon>Chaetomiaceae</taxon>
        <taxon>Mycothermus</taxon>
    </lineage>
</organism>
<feature type="region of interest" description="Disordered" evidence="3">
    <location>
        <begin position="278"/>
        <end position="298"/>
    </location>
</feature>
<dbReference type="Proteomes" id="UP001583172">
    <property type="component" value="Unassembled WGS sequence"/>
</dbReference>
<dbReference type="Gene3D" id="3.40.50.150">
    <property type="entry name" value="Vaccinia Virus protein VP39"/>
    <property type="match status" value="1"/>
</dbReference>
<evidence type="ECO:0000313" key="7">
    <source>
        <dbReference type="Proteomes" id="UP001583172"/>
    </source>
</evidence>
<comment type="caution">
    <text evidence="6">The sequence shown here is derived from an EMBL/GenBank/DDBJ whole genome shotgun (WGS) entry which is preliminary data.</text>
</comment>
<name>A0ABR3V8Y1_HUMIN</name>
<feature type="region of interest" description="Disordered" evidence="3">
    <location>
        <begin position="379"/>
        <end position="410"/>
    </location>
</feature>
<evidence type="ECO:0000256" key="3">
    <source>
        <dbReference type="SAM" id="MobiDB-lite"/>
    </source>
</evidence>
<protein>
    <recommendedName>
        <fullName evidence="1">tRNA(Phe) (4-demethylwyosine(37)-C(7)) aminocarboxypropyltransferase</fullName>
        <ecNumber evidence="1">2.5.1.114</ecNumber>
    </recommendedName>
</protein>
<keyword evidence="4" id="KW-0812">Transmembrane</keyword>
<dbReference type="Pfam" id="PF10615">
    <property type="entry name" value="DUF2470"/>
    <property type="match status" value="1"/>
</dbReference>
<comment type="catalytic activity">
    <reaction evidence="2">
        <text>4-demethylwyosine(37) in tRNA(Phe) + S-adenosyl-L-methionine = 4-demethyl-7-[(3S)-3-amino-3-carboxypropyl]wyosine(37) in tRNA(Phe) + S-methyl-5'-thioadenosine + H(+)</text>
        <dbReference type="Rhea" id="RHEA:36355"/>
        <dbReference type="Rhea" id="RHEA-COMP:10164"/>
        <dbReference type="Rhea" id="RHEA-COMP:10378"/>
        <dbReference type="ChEBI" id="CHEBI:15378"/>
        <dbReference type="ChEBI" id="CHEBI:17509"/>
        <dbReference type="ChEBI" id="CHEBI:59789"/>
        <dbReference type="ChEBI" id="CHEBI:64315"/>
        <dbReference type="ChEBI" id="CHEBI:73550"/>
        <dbReference type="EC" id="2.5.1.114"/>
    </reaction>
</comment>
<feature type="domain" description="SAM-dependent methyltransferase TRM5/TYW2-type" evidence="5">
    <location>
        <begin position="447"/>
        <end position="734"/>
    </location>
</feature>
<proteinExistence type="predicted"/>
<keyword evidence="4" id="KW-0472">Membrane</keyword>
<evidence type="ECO:0000259" key="5">
    <source>
        <dbReference type="PROSITE" id="PS51684"/>
    </source>
</evidence>
<dbReference type="EMBL" id="JAZGSY010000224">
    <property type="protein sequence ID" value="KAL1838298.1"/>
    <property type="molecule type" value="Genomic_DNA"/>
</dbReference>
<keyword evidence="4" id="KW-1133">Transmembrane helix</keyword>
<feature type="region of interest" description="Disordered" evidence="3">
    <location>
        <begin position="490"/>
        <end position="513"/>
    </location>
</feature>
<dbReference type="InterPro" id="IPR037119">
    <property type="entry name" value="Haem_oxidase_HugZ-like_sf"/>
</dbReference>
<feature type="transmembrane region" description="Helical" evidence="4">
    <location>
        <begin position="149"/>
        <end position="171"/>
    </location>
</feature>
<dbReference type="InterPro" id="IPR030382">
    <property type="entry name" value="MeTrfase_TRM5/TYW2"/>
</dbReference>
<reference evidence="6 7" key="1">
    <citation type="journal article" date="2024" name="Commun. Biol.">
        <title>Comparative genomic analysis of thermophilic fungi reveals convergent evolutionary adaptations and gene losses.</title>
        <authorList>
            <person name="Steindorff A.S."/>
            <person name="Aguilar-Pontes M.V."/>
            <person name="Robinson A.J."/>
            <person name="Andreopoulos B."/>
            <person name="LaButti K."/>
            <person name="Kuo A."/>
            <person name="Mondo S."/>
            <person name="Riley R."/>
            <person name="Otillar R."/>
            <person name="Haridas S."/>
            <person name="Lipzen A."/>
            <person name="Grimwood J."/>
            <person name="Schmutz J."/>
            <person name="Clum A."/>
            <person name="Reid I.D."/>
            <person name="Moisan M.C."/>
            <person name="Butler G."/>
            <person name="Nguyen T.T.M."/>
            <person name="Dewar K."/>
            <person name="Conant G."/>
            <person name="Drula E."/>
            <person name="Henrissat B."/>
            <person name="Hansel C."/>
            <person name="Singer S."/>
            <person name="Hutchinson M.I."/>
            <person name="de Vries R.P."/>
            <person name="Natvig D.O."/>
            <person name="Powell A.J."/>
            <person name="Tsang A."/>
            <person name="Grigoriev I.V."/>
        </authorList>
    </citation>
    <scope>NUCLEOTIDE SEQUENCE [LARGE SCALE GENOMIC DNA]</scope>
    <source>
        <strain evidence="6 7">CBS 620.91</strain>
    </source>
</reference>
<evidence type="ECO:0000256" key="2">
    <source>
        <dbReference type="ARBA" id="ARBA00049400"/>
    </source>
</evidence>
<gene>
    <name evidence="6" type="ORF">VTJ49DRAFT_2838</name>
</gene>
<evidence type="ECO:0000256" key="4">
    <source>
        <dbReference type="SAM" id="Phobius"/>
    </source>
</evidence>
<evidence type="ECO:0000313" key="6">
    <source>
        <dbReference type="EMBL" id="KAL1838298.1"/>
    </source>
</evidence>
<feature type="region of interest" description="Disordered" evidence="3">
    <location>
        <begin position="40"/>
        <end position="60"/>
    </location>
</feature>
<feature type="transmembrane region" description="Helical" evidence="4">
    <location>
        <begin position="191"/>
        <end position="214"/>
    </location>
</feature>